<evidence type="ECO:0000256" key="3">
    <source>
        <dbReference type="PROSITE-ProRule" id="PRU00192"/>
    </source>
</evidence>
<dbReference type="PANTHER" id="PTHR22834:SF20">
    <property type="entry name" value="SH3 DOMAIN-CONTAINING PROTEIN"/>
    <property type="match status" value="1"/>
</dbReference>
<feature type="region of interest" description="Disordered" evidence="5">
    <location>
        <begin position="1604"/>
        <end position="1627"/>
    </location>
</feature>
<feature type="compositionally biased region" description="Polar residues" evidence="5">
    <location>
        <begin position="469"/>
        <end position="497"/>
    </location>
</feature>
<evidence type="ECO:0000259" key="8">
    <source>
        <dbReference type="PROSITE" id="PS51021"/>
    </source>
</evidence>
<dbReference type="SUPFAM" id="SSF50044">
    <property type="entry name" value="SH3-domain"/>
    <property type="match status" value="6"/>
</dbReference>
<dbReference type="PROSITE" id="PS50002">
    <property type="entry name" value="SH3"/>
    <property type="match status" value="6"/>
</dbReference>
<dbReference type="SUPFAM" id="SSF48065">
    <property type="entry name" value="DBL homology domain (DH-domain)"/>
    <property type="match status" value="1"/>
</dbReference>
<dbReference type="Gene3D" id="1.20.1270.60">
    <property type="entry name" value="Arfaptin homology (AH) domain/BAR domain"/>
    <property type="match status" value="1"/>
</dbReference>
<dbReference type="InterPro" id="IPR051492">
    <property type="entry name" value="Dynamin-Rho_GEF"/>
</dbReference>
<feature type="region of interest" description="Disordered" evidence="5">
    <location>
        <begin position="402"/>
        <end position="453"/>
    </location>
</feature>
<evidence type="ECO:0000256" key="2">
    <source>
        <dbReference type="ARBA" id="ARBA00022658"/>
    </source>
</evidence>
<feature type="compositionally biased region" description="Polar residues" evidence="5">
    <location>
        <begin position="640"/>
        <end position="672"/>
    </location>
</feature>
<organism evidence="9 10">
    <name type="scientific">Clytia hemisphaerica</name>
    <dbReference type="NCBI Taxonomy" id="252671"/>
    <lineage>
        <taxon>Eukaryota</taxon>
        <taxon>Metazoa</taxon>
        <taxon>Cnidaria</taxon>
        <taxon>Hydrozoa</taxon>
        <taxon>Hydroidolina</taxon>
        <taxon>Leptothecata</taxon>
        <taxon>Obeliida</taxon>
        <taxon>Clytiidae</taxon>
        <taxon>Clytia</taxon>
    </lineage>
</organism>
<dbReference type="Proteomes" id="UP000594262">
    <property type="component" value="Unplaced"/>
</dbReference>
<feature type="compositionally biased region" description="Polar residues" evidence="5">
    <location>
        <begin position="336"/>
        <end position="348"/>
    </location>
</feature>
<dbReference type="SMART" id="SM00325">
    <property type="entry name" value="RhoGEF"/>
    <property type="match status" value="1"/>
</dbReference>
<dbReference type="OrthoDB" id="6244550at2759"/>
<feature type="compositionally biased region" description="Low complexity" evidence="5">
    <location>
        <begin position="536"/>
        <end position="548"/>
    </location>
</feature>
<keyword evidence="10" id="KW-1185">Reference proteome</keyword>
<dbReference type="CDD" id="cd00160">
    <property type="entry name" value="RhoGEF"/>
    <property type="match status" value="1"/>
</dbReference>
<dbReference type="InterPro" id="IPR000219">
    <property type="entry name" value="DH_dom"/>
</dbReference>
<keyword evidence="4" id="KW-0175">Coiled coil</keyword>
<feature type="compositionally biased region" description="Polar residues" evidence="5">
    <location>
        <begin position="785"/>
        <end position="809"/>
    </location>
</feature>
<dbReference type="InterPro" id="IPR001452">
    <property type="entry name" value="SH3_domain"/>
</dbReference>
<feature type="region of interest" description="Disordered" evidence="5">
    <location>
        <begin position="577"/>
        <end position="672"/>
    </location>
</feature>
<feature type="compositionally biased region" description="Polar residues" evidence="5">
    <location>
        <begin position="431"/>
        <end position="445"/>
    </location>
</feature>
<protein>
    <recommendedName>
        <fullName evidence="11">Dynamin-binding protein</fullName>
    </recommendedName>
</protein>
<feature type="region of interest" description="Disordered" evidence="5">
    <location>
        <begin position="469"/>
        <end position="565"/>
    </location>
</feature>
<name>A0A7M5X0Z4_9CNID</name>
<feature type="coiled-coil region" evidence="4">
    <location>
        <begin position="856"/>
        <end position="957"/>
    </location>
</feature>
<dbReference type="SMART" id="SM00326">
    <property type="entry name" value="SH3"/>
    <property type="match status" value="6"/>
</dbReference>
<evidence type="ECO:0008006" key="11">
    <source>
        <dbReference type="Google" id="ProtNLM"/>
    </source>
</evidence>
<dbReference type="InterPro" id="IPR036028">
    <property type="entry name" value="SH3-like_dom_sf"/>
</dbReference>
<evidence type="ECO:0000313" key="9">
    <source>
        <dbReference type="EnsemblMetazoa" id="CLYHEMP015875.1"/>
    </source>
</evidence>
<evidence type="ECO:0000259" key="7">
    <source>
        <dbReference type="PROSITE" id="PS50010"/>
    </source>
</evidence>
<dbReference type="Pfam" id="PF07653">
    <property type="entry name" value="SH3_2"/>
    <property type="match status" value="2"/>
</dbReference>
<evidence type="ECO:0000259" key="6">
    <source>
        <dbReference type="PROSITE" id="PS50002"/>
    </source>
</evidence>
<dbReference type="PROSITE" id="PS51021">
    <property type="entry name" value="BAR"/>
    <property type="match status" value="1"/>
</dbReference>
<dbReference type="GO" id="GO:0005737">
    <property type="term" value="C:cytoplasm"/>
    <property type="evidence" value="ECO:0007669"/>
    <property type="project" value="InterPro"/>
</dbReference>
<evidence type="ECO:0000313" key="10">
    <source>
        <dbReference type="Proteomes" id="UP000594262"/>
    </source>
</evidence>
<dbReference type="InterPro" id="IPR027267">
    <property type="entry name" value="AH/BAR_dom_sf"/>
</dbReference>
<dbReference type="PANTHER" id="PTHR22834">
    <property type="entry name" value="NUCLEAR FUSION PROTEIN FUS2"/>
    <property type="match status" value="1"/>
</dbReference>
<feature type="region of interest" description="Disordered" evidence="5">
    <location>
        <begin position="686"/>
        <end position="809"/>
    </location>
</feature>
<dbReference type="EnsemblMetazoa" id="CLYHEMT015875.1">
    <property type="protein sequence ID" value="CLYHEMP015875.1"/>
    <property type="gene ID" value="CLYHEMG015875"/>
</dbReference>
<feature type="domain" description="SH3" evidence="6">
    <location>
        <begin position="1684"/>
        <end position="1747"/>
    </location>
</feature>
<dbReference type="Gene3D" id="2.30.30.40">
    <property type="entry name" value="SH3 Domains"/>
    <property type="match status" value="6"/>
</dbReference>
<dbReference type="Pfam" id="PF14604">
    <property type="entry name" value="SH3_9"/>
    <property type="match status" value="2"/>
</dbReference>
<dbReference type="InterPro" id="IPR035899">
    <property type="entry name" value="DBL_dom_sf"/>
</dbReference>
<sequence>MANSRVGIYKCIYNFKAEAPNDLELVKGDFVRVTRQVSSDWLQGTHEDGRTGQFPTNFVELVLNQAPLRIGVVLSNFSADHEDDLHLVKNEVIGIEKDIDSNWRRGFSNNGSGMFPANFVKEICFRGENVDSNNNGDIKPQDDCQYGKAKVIDSFQAQDTDELSINTGEMITLTREIDSFWMEGISPSGQKGKFPKMYVDVIQELPDQCKYKEYEEKTEKYIKPEPQAKALHMFVGTTREEISFDKGDIITLVDRISKDWLVGRVGKTVGRFPSNYVEILIDLPFTNKPQPIASPVKSPVTVPSNPPSKPDYPVKRTASVKTATSPMKPALPVKSYRQNGNVPMQRQPSIKGAKSSPTKPAVSPTKPAVSPLKPTSTTINQHPQQEPPLSPVVAKVVAGSIPSVQKKRASPAPSPTRSASFNHKNHHDQRLSNGFANKQTPGQETQKQHPAPIIRNSSIKQIKNHNQDLQPMNSTSQRHQQQNAVDSTTLTNNQQIDPTDPKTIKKSNSFKRSASLSKKKAPPSPNSTKISHTQQTNSTTSTNNKSNSLQRRGSAKKKAPPPPHQFEFVEEKIFDMYSKPTPKPQTLPKGGTLERRKSQNNKPLPPPKSPSIQKEFNVKSSSSTMPRLPKPLAPMPASAPSENRSRPLSLNFQPKQSAAGAQSPVSATSPVSSINAKSFTVSFSKKANENTDDDDDLYNGIFPRSETDPNLSTRQQIERPCLTPPDPSIGATRSNSITRERPKSLYFASSSSSVPSPEKRSQTLDAVLQRTSSLRSNVRPDIQSRKPSGTTTPNNTTQYGSSDSLSQNSQELKRIDTDIAELKSKIEAEAHLLAGVETLLDIVAVEEKRKDLVTKQEQHNTNIVELNEDLNALEDQKSFMLSSLGKVDDILQRVQELETQIEMYLDNCEQLRLMQDVAIVEELPEIRDSIEFCENMVDTLQDELNGLRAKLTEMGQLEQEDADEEVGIEEQKRKKQMKVIEELIMTETNYGSDISQLLATMQSLEDLNESEIDTEILFGNLPNIVVLSAKLLHQLTDIDLDDTQHDNIMNSIAQAFVSLSHEMKDCYALYCRNYDDAQMLKEKYEQDPVVWCAIANAINEQSENGEPGFNLGSFLIKPVQRVLKYPLLLNELFKNHLEEGDTKNELKRAVDTVTDVATAINEFKRRKDLVLKYRETEDGISKKVQKLNWHSVAKKSSRINQKITQFTGFNSQTVDEKFNEEEKRFRAIEKLIKTILKNINQFVEDFKESSVFERQCAESFHQLLEGEDANEEIISGYNKMFKITDTYTDDMLTFIKRHVTDPLSQLMQLFQAPFRLIQKRHDKCLDYDRVKNKWQRAKDSKERDKINQTEQELQQSENVYTALNAQLLEEMPVLCQKSSSFVMYCLQNFTEARKRYFTKTFFELDALWQLPFLKRDAEIFEVHQERIQVASDKLNSLAYVPLLSNKERKVSTLPQATPQPQDPQTSFFVDLDSSKQNVELDLTPTLIDINNDVEAPIGTLLDLSATISEPSVNFDGDSILVPDKLHASSPTTPTKTPHHANSDTFTVLFDFQAENNSEITLKTGASVKVIRKCDKSGNDEWWLVEHEERKGYILASYLNPDTTFNGDDQNNLQQQNEQTSHELSSASSKFYSVENTSQENTVSTSMFYSMPSPTKDTVSMEGHLGVDSEQTINDKTTHPVGNQTTDDLYILEYDFEALNSGELGAREGQIVNCLARHDQKGNTEWWHVEYDGQQGYIPRDYLTFLDRNQMC</sequence>
<dbReference type="Gene3D" id="1.20.900.10">
    <property type="entry name" value="Dbl homology (DH) domain"/>
    <property type="match status" value="1"/>
</dbReference>
<evidence type="ECO:0000256" key="5">
    <source>
        <dbReference type="SAM" id="MobiDB-lite"/>
    </source>
</evidence>
<dbReference type="CDD" id="cd00174">
    <property type="entry name" value="SH3"/>
    <property type="match status" value="1"/>
</dbReference>
<feature type="domain" description="SH3" evidence="6">
    <location>
        <begin position="144"/>
        <end position="204"/>
    </location>
</feature>
<feature type="compositionally biased region" description="Polar residues" evidence="5">
    <location>
        <begin position="373"/>
        <end position="384"/>
    </location>
</feature>
<dbReference type="Pfam" id="PF00018">
    <property type="entry name" value="SH3_1"/>
    <property type="match status" value="1"/>
</dbReference>
<feature type="compositionally biased region" description="Low complexity" evidence="5">
    <location>
        <begin position="1609"/>
        <end position="1618"/>
    </location>
</feature>
<dbReference type="Pfam" id="PF00621">
    <property type="entry name" value="RhoGEF"/>
    <property type="match status" value="1"/>
</dbReference>
<feature type="domain" description="SH3" evidence="6">
    <location>
        <begin position="4"/>
        <end position="64"/>
    </location>
</feature>
<feature type="domain" description="SH3" evidence="6">
    <location>
        <begin position="66"/>
        <end position="125"/>
    </location>
</feature>
<dbReference type="SMART" id="SM00721">
    <property type="entry name" value="BAR"/>
    <property type="match status" value="1"/>
</dbReference>
<evidence type="ECO:0000256" key="4">
    <source>
        <dbReference type="SAM" id="Coils"/>
    </source>
</evidence>
<dbReference type="RefSeq" id="XP_066928648.1">
    <property type="nucleotide sequence ID" value="XM_067072547.1"/>
</dbReference>
<evidence type="ECO:0000256" key="1">
    <source>
        <dbReference type="ARBA" id="ARBA00022443"/>
    </source>
</evidence>
<dbReference type="PROSITE" id="PS50010">
    <property type="entry name" value="DH_2"/>
    <property type="match status" value="1"/>
</dbReference>
<proteinExistence type="predicted"/>
<feature type="domain" description="SH3" evidence="6">
    <location>
        <begin position="1540"/>
        <end position="1603"/>
    </location>
</feature>
<accession>A0A7M5X0Z4</accession>
<feature type="domain" description="DH" evidence="7">
    <location>
        <begin position="975"/>
        <end position="1163"/>
    </location>
</feature>
<feature type="compositionally biased region" description="Polar residues" evidence="5">
    <location>
        <begin position="612"/>
        <end position="625"/>
    </location>
</feature>
<feature type="coiled-coil region" evidence="4">
    <location>
        <begin position="1339"/>
        <end position="1366"/>
    </location>
</feature>
<feature type="domain" description="BAR" evidence="8">
    <location>
        <begin position="1203"/>
        <end position="1436"/>
    </location>
</feature>
<dbReference type="SUPFAM" id="SSF103657">
    <property type="entry name" value="BAR/IMD domain-like"/>
    <property type="match status" value="1"/>
</dbReference>
<reference evidence="9" key="1">
    <citation type="submission" date="2021-01" db="UniProtKB">
        <authorList>
            <consortium name="EnsemblMetazoa"/>
        </authorList>
    </citation>
    <scope>IDENTIFICATION</scope>
</reference>
<dbReference type="Pfam" id="PF03114">
    <property type="entry name" value="BAR"/>
    <property type="match status" value="1"/>
</dbReference>
<feature type="region of interest" description="Disordered" evidence="5">
    <location>
        <begin position="295"/>
        <end position="390"/>
    </location>
</feature>
<dbReference type="InterPro" id="IPR004148">
    <property type="entry name" value="BAR_dom"/>
</dbReference>
<dbReference type="GO" id="GO:0005085">
    <property type="term" value="F:guanyl-nucleotide exchange factor activity"/>
    <property type="evidence" value="ECO:0007669"/>
    <property type="project" value="UniProtKB-KW"/>
</dbReference>
<keyword evidence="2" id="KW-0344">Guanine-nucleotide releasing factor</keyword>
<feature type="domain" description="SH3" evidence="6">
    <location>
        <begin position="223"/>
        <end position="282"/>
    </location>
</feature>
<keyword evidence="1 3" id="KW-0728">SH3 domain</keyword>
<dbReference type="GeneID" id="136816108"/>